<comment type="caution">
    <text evidence="2">The sequence shown here is derived from an EMBL/GenBank/DDBJ whole genome shotgun (WGS) entry which is preliminary data.</text>
</comment>
<protein>
    <submittedName>
        <fullName evidence="2">Uncharacterized protein</fullName>
    </submittedName>
</protein>
<keyword evidence="1" id="KW-0812">Transmembrane</keyword>
<feature type="transmembrane region" description="Helical" evidence="1">
    <location>
        <begin position="33"/>
        <end position="55"/>
    </location>
</feature>
<organism evidence="2">
    <name type="scientific">marine sediment metagenome</name>
    <dbReference type="NCBI Taxonomy" id="412755"/>
    <lineage>
        <taxon>unclassified sequences</taxon>
        <taxon>metagenomes</taxon>
        <taxon>ecological metagenomes</taxon>
    </lineage>
</organism>
<gene>
    <name evidence="2" type="ORF">LCGC14_1116930</name>
</gene>
<reference evidence="2" key="1">
    <citation type="journal article" date="2015" name="Nature">
        <title>Complex archaea that bridge the gap between prokaryotes and eukaryotes.</title>
        <authorList>
            <person name="Spang A."/>
            <person name="Saw J.H."/>
            <person name="Jorgensen S.L."/>
            <person name="Zaremba-Niedzwiedzka K."/>
            <person name="Martijn J."/>
            <person name="Lind A.E."/>
            <person name="van Eijk R."/>
            <person name="Schleper C."/>
            <person name="Guy L."/>
            <person name="Ettema T.J."/>
        </authorList>
    </citation>
    <scope>NUCLEOTIDE SEQUENCE</scope>
</reference>
<accession>A0A0F9PN75</accession>
<feature type="transmembrane region" description="Helical" evidence="1">
    <location>
        <begin position="61"/>
        <end position="84"/>
    </location>
</feature>
<keyword evidence="1" id="KW-0472">Membrane</keyword>
<evidence type="ECO:0000313" key="2">
    <source>
        <dbReference type="EMBL" id="KKN02521.1"/>
    </source>
</evidence>
<sequence>MNDTPDMINGAFELLGTFAILGHFRRIIKDKKVAGVSIMATVFFASWGVWNLYYYPHLGQWWSFVGGIGIFIGNLLWIGGLVYYTKYPGGQRSL</sequence>
<evidence type="ECO:0000256" key="1">
    <source>
        <dbReference type="SAM" id="Phobius"/>
    </source>
</evidence>
<dbReference type="AlphaFoldDB" id="A0A0F9PN75"/>
<keyword evidence="1" id="KW-1133">Transmembrane helix</keyword>
<name>A0A0F9PN75_9ZZZZ</name>
<proteinExistence type="predicted"/>
<dbReference type="EMBL" id="LAZR01005140">
    <property type="protein sequence ID" value="KKN02521.1"/>
    <property type="molecule type" value="Genomic_DNA"/>
</dbReference>